<evidence type="ECO:0000313" key="1">
    <source>
        <dbReference type="EMBL" id="TLS37752.1"/>
    </source>
</evidence>
<sequence>MNYPIRLPESFLYFKEKSDKQFERSVKSYIKKNHDELEYQYTEGMIAICKRKKNYVHKYRNWDKKKKK</sequence>
<reference evidence="1 2" key="1">
    <citation type="submission" date="2019-04" db="EMBL/GenBank/DDBJ databases">
        <title>Bacillus caeni sp. nov., a bacterium isolated from mangrove sediment.</title>
        <authorList>
            <person name="Huang H."/>
            <person name="Mo K."/>
            <person name="Hu Y."/>
        </authorList>
    </citation>
    <scope>NUCLEOTIDE SEQUENCE [LARGE SCALE GENOMIC DNA]</scope>
    <source>
        <strain evidence="1 2">HB172195</strain>
    </source>
</reference>
<name>A0A5R9F271_9BACL</name>
<keyword evidence="2" id="KW-1185">Reference proteome</keyword>
<accession>A0A5R9F271</accession>
<gene>
    <name evidence="1" type="ORF">FCL54_07990</name>
</gene>
<dbReference type="RefSeq" id="WP_171016737.1">
    <property type="nucleotide sequence ID" value="NZ_SWLG01000005.1"/>
</dbReference>
<evidence type="ECO:0000313" key="2">
    <source>
        <dbReference type="Proteomes" id="UP000308230"/>
    </source>
</evidence>
<proteinExistence type="predicted"/>
<organism evidence="1 2">
    <name type="scientific">Exobacillus caeni</name>
    <dbReference type="NCBI Taxonomy" id="2574798"/>
    <lineage>
        <taxon>Bacteria</taxon>
        <taxon>Bacillati</taxon>
        <taxon>Bacillota</taxon>
        <taxon>Bacilli</taxon>
        <taxon>Bacillales</taxon>
        <taxon>Guptibacillaceae</taxon>
        <taxon>Exobacillus</taxon>
    </lineage>
</organism>
<dbReference type="Proteomes" id="UP000308230">
    <property type="component" value="Unassembled WGS sequence"/>
</dbReference>
<protein>
    <submittedName>
        <fullName evidence="1">Uncharacterized protein</fullName>
    </submittedName>
</protein>
<comment type="caution">
    <text evidence="1">The sequence shown here is derived from an EMBL/GenBank/DDBJ whole genome shotgun (WGS) entry which is preliminary data.</text>
</comment>
<dbReference type="EMBL" id="SWLG01000005">
    <property type="protein sequence ID" value="TLS37752.1"/>
    <property type="molecule type" value="Genomic_DNA"/>
</dbReference>
<dbReference type="AlphaFoldDB" id="A0A5R9F271"/>